<evidence type="ECO:0000313" key="4">
    <source>
        <dbReference type="WBParaSite" id="GPUH_0000142601-mRNA-1"/>
    </source>
</evidence>
<gene>
    <name evidence="2" type="ORF">GPUH_LOCUS1423</name>
</gene>
<sequence>MMQDKEDILIWIDRAKETPVSLEAYVENIRKLQIQTHHANLDLNVEPGIMTERYVRRSLESEELRDESVCQYDGFFDTTVSHGFSQQKRDSSNTSKGSRNCQPADIHETTVNWIDHYFPFVNG</sequence>
<protein>
    <submittedName>
        <fullName evidence="4">PHM7_ext domain-containing protein</fullName>
    </submittedName>
</protein>
<reference evidence="2 3" key="2">
    <citation type="submission" date="2018-11" db="EMBL/GenBank/DDBJ databases">
        <authorList>
            <consortium name="Pathogen Informatics"/>
        </authorList>
    </citation>
    <scope>NUCLEOTIDE SEQUENCE [LARGE SCALE GENOMIC DNA]</scope>
</reference>
<feature type="region of interest" description="Disordered" evidence="1">
    <location>
        <begin position="83"/>
        <end position="103"/>
    </location>
</feature>
<dbReference type="WBParaSite" id="GPUH_0000142601-mRNA-1">
    <property type="protein sequence ID" value="GPUH_0000142601-mRNA-1"/>
    <property type="gene ID" value="GPUH_0000142601"/>
</dbReference>
<dbReference type="Proteomes" id="UP000271098">
    <property type="component" value="Unassembled WGS sequence"/>
</dbReference>
<reference evidence="4" key="1">
    <citation type="submission" date="2016-06" db="UniProtKB">
        <authorList>
            <consortium name="WormBaseParasite"/>
        </authorList>
    </citation>
    <scope>IDENTIFICATION</scope>
</reference>
<feature type="compositionally biased region" description="Polar residues" evidence="1">
    <location>
        <begin position="83"/>
        <end position="101"/>
    </location>
</feature>
<organism evidence="4">
    <name type="scientific">Gongylonema pulchrum</name>
    <dbReference type="NCBI Taxonomy" id="637853"/>
    <lineage>
        <taxon>Eukaryota</taxon>
        <taxon>Metazoa</taxon>
        <taxon>Ecdysozoa</taxon>
        <taxon>Nematoda</taxon>
        <taxon>Chromadorea</taxon>
        <taxon>Rhabditida</taxon>
        <taxon>Spirurina</taxon>
        <taxon>Spiruromorpha</taxon>
        <taxon>Spiruroidea</taxon>
        <taxon>Gongylonematidae</taxon>
        <taxon>Gongylonema</taxon>
    </lineage>
</organism>
<accession>A0A183CY82</accession>
<evidence type="ECO:0000256" key="1">
    <source>
        <dbReference type="SAM" id="MobiDB-lite"/>
    </source>
</evidence>
<dbReference type="AlphaFoldDB" id="A0A183CY82"/>
<evidence type="ECO:0000313" key="3">
    <source>
        <dbReference type="Proteomes" id="UP000271098"/>
    </source>
</evidence>
<evidence type="ECO:0000313" key="2">
    <source>
        <dbReference type="EMBL" id="VDK30019.1"/>
    </source>
</evidence>
<dbReference type="EMBL" id="UYRT01001712">
    <property type="protein sequence ID" value="VDK30019.1"/>
    <property type="molecule type" value="Genomic_DNA"/>
</dbReference>
<keyword evidence="3" id="KW-1185">Reference proteome</keyword>
<name>A0A183CY82_9BILA</name>
<proteinExistence type="predicted"/>